<proteinExistence type="inferred from homology"/>
<keyword evidence="3 6" id="KW-0805">Transcription regulation</keyword>
<name>A0A0A5ICG4_9BACI</name>
<dbReference type="GO" id="GO:0006355">
    <property type="term" value="P:regulation of DNA-templated transcription"/>
    <property type="evidence" value="ECO:0007669"/>
    <property type="project" value="UniProtKB-UniRule"/>
</dbReference>
<dbReference type="NCBIfam" id="TIGR01033">
    <property type="entry name" value="YebC/PmpR family DNA-binding transcriptional regulator"/>
    <property type="match status" value="1"/>
</dbReference>
<evidence type="ECO:0000259" key="9">
    <source>
        <dbReference type="Pfam" id="PF20772"/>
    </source>
</evidence>
<keyword evidence="11" id="KW-1185">Reference proteome</keyword>
<evidence type="ECO:0000256" key="2">
    <source>
        <dbReference type="ARBA" id="ARBA00022490"/>
    </source>
</evidence>
<dbReference type="Gene3D" id="1.10.10.200">
    <property type="match status" value="1"/>
</dbReference>
<comment type="similarity">
    <text evidence="1 6">Belongs to the TACO1 family.</text>
</comment>
<evidence type="ECO:0000256" key="4">
    <source>
        <dbReference type="ARBA" id="ARBA00023125"/>
    </source>
</evidence>
<dbReference type="NCBIfam" id="NF001030">
    <property type="entry name" value="PRK00110.1"/>
    <property type="match status" value="1"/>
</dbReference>
<keyword evidence="5 6" id="KW-0804">Transcription</keyword>
<keyword evidence="4 6" id="KW-0238">DNA-binding</keyword>
<dbReference type="GO" id="GO:0003677">
    <property type="term" value="F:DNA binding"/>
    <property type="evidence" value="ECO:0007669"/>
    <property type="project" value="UniProtKB-UniRule"/>
</dbReference>
<dbReference type="eggNOG" id="COG0217">
    <property type="taxonomic scope" value="Bacteria"/>
</dbReference>
<dbReference type="Pfam" id="PF01709">
    <property type="entry name" value="Transcrip_reg"/>
    <property type="match status" value="1"/>
</dbReference>
<evidence type="ECO:0000256" key="3">
    <source>
        <dbReference type="ARBA" id="ARBA00023015"/>
    </source>
</evidence>
<evidence type="ECO:0000256" key="5">
    <source>
        <dbReference type="ARBA" id="ARBA00023163"/>
    </source>
</evidence>
<dbReference type="PANTHER" id="PTHR12532:SF6">
    <property type="entry name" value="TRANSCRIPTIONAL REGULATORY PROTEIN YEBC-RELATED"/>
    <property type="match status" value="1"/>
</dbReference>
<dbReference type="InterPro" id="IPR026564">
    <property type="entry name" value="Transcrip_reg_TACO1-like_dom3"/>
</dbReference>
<gene>
    <name evidence="10" type="ORF">N781_10715</name>
</gene>
<dbReference type="SUPFAM" id="SSF75625">
    <property type="entry name" value="YebC-like"/>
    <property type="match status" value="1"/>
</dbReference>
<evidence type="ECO:0000256" key="6">
    <source>
        <dbReference type="HAMAP-Rule" id="MF_00693"/>
    </source>
</evidence>
<dbReference type="RefSeq" id="WP_026802076.1">
    <property type="nucleotide sequence ID" value="NZ_AVPE01000002.1"/>
</dbReference>
<dbReference type="STRING" id="1385510.GCA_000425205_01053"/>
<sequence>MAGHSKWANIKHRKGAQDKKRGKVFMQLAKEIYVAAKQGGGDPEMNAHLRKAIDKAKANNVPNDNIDRAVAKATGSLEGVNYEELTYEGYGPAGVAILVETLTDNKNRTVGEVRTAFNKNGGNLGESGSVAFMFDRKGYLVIDREEYPDVDEEELMLEAVEAGADEMETNEDSFEIYTDPQSFQEVREALEASDYNFATAEVTFFPQTRTHLEGADAEKMVKLINALEDLEDVQEVYHNLEADDEIMEQL</sequence>
<dbReference type="FunFam" id="3.30.70.980:FF:000002">
    <property type="entry name" value="Probable transcriptional regulatory protein YebC"/>
    <property type="match status" value="1"/>
</dbReference>
<evidence type="ECO:0000256" key="1">
    <source>
        <dbReference type="ARBA" id="ARBA00008724"/>
    </source>
</evidence>
<reference evidence="10 11" key="1">
    <citation type="submission" date="2013-08" db="EMBL/GenBank/DDBJ databases">
        <authorList>
            <person name="Huang J."/>
            <person name="Wang G."/>
        </authorList>
    </citation>
    <scope>NUCLEOTIDE SEQUENCE [LARGE SCALE GENOMIC DNA]</scope>
    <source>
        <strain evidence="10 11">JSM 076056</strain>
    </source>
</reference>
<dbReference type="EMBL" id="AVPE01000002">
    <property type="protein sequence ID" value="KGX93497.1"/>
    <property type="molecule type" value="Genomic_DNA"/>
</dbReference>
<protein>
    <recommendedName>
        <fullName evidence="6">Probable transcriptional regulatory protein N781_10715</fullName>
    </recommendedName>
</protein>
<evidence type="ECO:0000313" key="11">
    <source>
        <dbReference type="Proteomes" id="UP000030528"/>
    </source>
</evidence>
<evidence type="ECO:0000256" key="7">
    <source>
        <dbReference type="SAM" id="MobiDB-lite"/>
    </source>
</evidence>
<feature type="region of interest" description="Disordered" evidence="7">
    <location>
        <begin position="1"/>
        <end position="21"/>
    </location>
</feature>
<dbReference type="HAMAP" id="MF_00693">
    <property type="entry name" value="Transcrip_reg_TACO1"/>
    <property type="match status" value="1"/>
</dbReference>
<keyword evidence="2 6" id="KW-0963">Cytoplasm</keyword>
<comment type="caution">
    <text evidence="10">The sequence shown here is derived from an EMBL/GenBank/DDBJ whole genome shotgun (WGS) entry which is preliminary data.</text>
</comment>
<dbReference type="GO" id="GO:0005829">
    <property type="term" value="C:cytosol"/>
    <property type="evidence" value="ECO:0007669"/>
    <property type="project" value="TreeGrafter"/>
</dbReference>
<feature type="domain" description="TACO1/YebC-like N-terminal" evidence="9">
    <location>
        <begin position="5"/>
        <end position="75"/>
    </location>
</feature>
<dbReference type="InterPro" id="IPR049083">
    <property type="entry name" value="TACO1_YebC_N"/>
</dbReference>
<evidence type="ECO:0000313" key="10">
    <source>
        <dbReference type="EMBL" id="KGX93497.1"/>
    </source>
</evidence>
<dbReference type="OrthoDB" id="9781053at2"/>
<dbReference type="InterPro" id="IPR017856">
    <property type="entry name" value="Integrase-like_N"/>
</dbReference>
<dbReference type="Gene3D" id="3.30.70.980">
    <property type="match status" value="2"/>
</dbReference>
<dbReference type="FunFam" id="1.10.10.200:FF:000002">
    <property type="entry name" value="Probable transcriptional regulatory protein CLM62_37755"/>
    <property type="match status" value="1"/>
</dbReference>
<dbReference type="Pfam" id="PF20772">
    <property type="entry name" value="TACO1_YebC_N"/>
    <property type="match status" value="1"/>
</dbReference>
<organism evidence="10 11">
    <name type="scientific">Pontibacillus halophilus JSM 076056 = DSM 19796</name>
    <dbReference type="NCBI Taxonomy" id="1385510"/>
    <lineage>
        <taxon>Bacteria</taxon>
        <taxon>Bacillati</taxon>
        <taxon>Bacillota</taxon>
        <taxon>Bacilli</taxon>
        <taxon>Bacillales</taxon>
        <taxon>Bacillaceae</taxon>
        <taxon>Pontibacillus</taxon>
    </lineage>
</organism>
<dbReference type="AlphaFoldDB" id="A0A0A5ICG4"/>
<feature type="domain" description="TACO1/YebC-like second and third" evidence="8">
    <location>
        <begin position="82"/>
        <end position="240"/>
    </location>
</feature>
<dbReference type="PANTHER" id="PTHR12532">
    <property type="entry name" value="TRANSLATIONAL ACTIVATOR OF CYTOCHROME C OXIDASE 1"/>
    <property type="match status" value="1"/>
</dbReference>
<evidence type="ECO:0000259" key="8">
    <source>
        <dbReference type="Pfam" id="PF01709"/>
    </source>
</evidence>
<dbReference type="NCBIfam" id="NF009044">
    <property type="entry name" value="PRK12378.1"/>
    <property type="match status" value="1"/>
</dbReference>
<accession>A0A0A5ICG4</accession>
<dbReference type="InterPro" id="IPR002876">
    <property type="entry name" value="Transcrip_reg_TACO1-like"/>
</dbReference>
<comment type="subcellular location">
    <subcellularLocation>
        <location evidence="6">Cytoplasm</location>
    </subcellularLocation>
</comment>
<dbReference type="InterPro" id="IPR048300">
    <property type="entry name" value="TACO1_YebC-like_2nd/3rd_dom"/>
</dbReference>
<dbReference type="InterPro" id="IPR029072">
    <property type="entry name" value="YebC-like"/>
</dbReference>
<dbReference type="Proteomes" id="UP000030528">
    <property type="component" value="Unassembled WGS sequence"/>
</dbReference>